<name>A0A382IS15_9ZZZZ</name>
<feature type="non-terminal residue" evidence="1">
    <location>
        <position position="1"/>
    </location>
</feature>
<sequence>VVVLFQYKLEVRDNQSGVVFPSPGSLLKNWLPKDKNRVPKQLRRNLEFVDAYILATISGRWRATNPSVASKSFLVEVFVNTSKRIIIEGIDD</sequence>
<dbReference type="EMBL" id="UINC01068969">
    <property type="protein sequence ID" value="SVC01987.1"/>
    <property type="molecule type" value="Genomic_DNA"/>
</dbReference>
<evidence type="ECO:0000313" key="1">
    <source>
        <dbReference type="EMBL" id="SVC01987.1"/>
    </source>
</evidence>
<reference evidence="1" key="1">
    <citation type="submission" date="2018-05" db="EMBL/GenBank/DDBJ databases">
        <authorList>
            <person name="Lanie J.A."/>
            <person name="Ng W.-L."/>
            <person name="Kazmierczak K.M."/>
            <person name="Andrzejewski T.M."/>
            <person name="Davidsen T.M."/>
            <person name="Wayne K.J."/>
            <person name="Tettelin H."/>
            <person name="Glass J.I."/>
            <person name="Rusch D."/>
            <person name="Podicherti R."/>
            <person name="Tsui H.-C.T."/>
            <person name="Winkler M.E."/>
        </authorList>
    </citation>
    <scope>NUCLEOTIDE SEQUENCE</scope>
</reference>
<accession>A0A382IS15</accession>
<proteinExistence type="predicted"/>
<dbReference type="AlphaFoldDB" id="A0A382IS15"/>
<organism evidence="1">
    <name type="scientific">marine metagenome</name>
    <dbReference type="NCBI Taxonomy" id="408172"/>
    <lineage>
        <taxon>unclassified sequences</taxon>
        <taxon>metagenomes</taxon>
        <taxon>ecological metagenomes</taxon>
    </lineage>
</organism>
<gene>
    <name evidence="1" type="ORF">METZ01_LOCUS254841</name>
</gene>
<protein>
    <submittedName>
        <fullName evidence="1">Uncharacterized protein</fullName>
    </submittedName>
</protein>